<feature type="signal peptide" evidence="1">
    <location>
        <begin position="1"/>
        <end position="30"/>
    </location>
</feature>
<keyword evidence="3" id="KW-1185">Reference proteome</keyword>
<protein>
    <submittedName>
        <fullName evidence="2">Glycosyltransferase family 25 protein</fullName>
    </submittedName>
</protein>
<feature type="chain" id="PRO_5040272227" evidence="1">
    <location>
        <begin position="31"/>
        <end position="347"/>
    </location>
</feature>
<dbReference type="OrthoDB" id="47375at2759"/>
<proteinExistence type="predicted"/>
<evidence type="ECO:0000313" key="2">
    <source>
        <dbReference type="EMBL" id="KAF2149653.1"/>
    </source>
</evidence>
<dbReference type="EMBL" id="ML996091">
    <property type="protein sequence ID" value="KAF2149653.1"/>
    <property type="molecule type" value="Genomic_DNA"/>
</dbReference>
<evidence type="ECO:0000313" key="3">
    <source>
        <dbReference type="Proteomes" id="UP000799439"/>
    </source>
</evidence>
<dbReference type="AlphaFoldDB" id="A0A9P4MDX9"/>
<comment type="caution">
    <text evidence="2">The sequence shown here is derived from an EMBL/GenBank/DDBJ whole genome shotgun (WGS) entry which is preliminary data.</text>
</comment>
<reference evidence="2" key="1">
    <citation type="journal article" date="2020" name="Stud. Mycol.">
        <title>101 Dothideomycetes genomes: a test case for predicting lifestyles and emergence of pathogens.</title>
        <authorList>
            <person name="Haridas S."/>
            <person name="Albert R."/>
            <person name="Binder M."/>
            <person name="Bloem J."/>
            <person name="Labutti K."/>
            <person name="Salamov A."/>
            <person name="Andreopoulos B."/>
            <person name="Baker S."/>
            <person name="Barry K."/>
            <person name="Bills G."/>
            <person name="Bluhm B."/>
            <person name="Cannon C."/>
            <person name="Castanera R."/>
            <person name="Culley D."/>
            <person name="Daum C."/>
            <person name="Ezra D."/>
            <person name="Gonzalez J."/>
            <person name="Henrissat B."/>
            <person name="Kuo A."/>
            <person name="Liang C."/>
            <person name="Lipzen A."/>
            <person name="Lutzoni F."/>
            <person name="Magnuson J."/>
            <person name="Mondo S."/>
            <person name="Nolan M."/>
            <person name="Ohm R."/>
            <person name="Pangilinan J."/>
            <person name="Park H.-J."/>
            <person name="Ramirez L."/>
            <person name="Alfaro M."/>
            <person name="Sun H."/>
            <person name="Tritt A."/>
            <person name="Yoshinaga Y."/>
            <person name="Zwiers L.-H."/>
            <person name="Turgeon B."/>
            <person name="Goodwin S."/>
            <person name="Spatafora J."/>
            <person name="Crous P."/>
            <person name="Grigoriev I."/>
        </authorList>
    </citation>
    <scope>NUCLEOTIDE SEQUENCE</scope>
    <source>
        <strain evidence="2">CBS 260.36</strain>
    </source>
</reference>
<name>A0A9P4MDX9_9PEZI</name>
<sequence length="347" mass="37887">MIHIRPLGLATLLLLVVLSLVVLLAPRSQSWRIDSTQASAPDSAGDRDVSAGNSTLGFEKILALSSGTRWRVDGLQAAANASGIEILVPQMPNWSEEWVRSFSALGPIDKPAAATAWLEQIDLLKLVVMNRWNSALILEEMVDWDVRIRQQTVNIAKGVKDLARKSNAILSWSQKKKDTHSPYGDGWDVLWFGHASDPLDEDGAVVTWKDETVISHEGYKGKDKHVTFVLKEGERGVHQSVNPMCTFAYAVSVEGASKVLQWAGMGKGRAFDLMLSKACKEGKLKCVTVNPEIFDEYHPVGGDAGPDVAKGKGKAKAAIEKEMGHSDNILMSARCQALWGKNCTTEP</sequence>
<organism evidence="2 3">
    <name type="scientific">Myriangium duriaei CBS 260.36</name>
    <dbReference type="NCBI Taxonomy" id="1168546"/>
    <lineage>
        <taxon>Eukaryota</taxon>
        <taxon>Fungi</taxon>
        <taxon>Dikarya</taxon>
        <taxon>Ascomycota</taxon>
        <taxon>Pezizomycotina</taxon>
        <taxon>Dothideomycetes</taxon>
        <taxon>Dothideomycetidae</taxon>
        <taxon>Myriangiales</taxon>
        <taxon>Myriangiaceae</taxon>
        <taxon>Myriangium</taxon>
    </lineage>
</organism>
<dbReference type="Proteomes" id="UP000799439">
    <property type="component" value="Unassembled WGS sequence"/>
</dbReference>
<gene>
    <name evidence="2" type="ORF">K461DRAFT_282052</name>
</gene>
<evidence type="ECO:0000256" key="1">
    <source>
        <dbReference type="SAM" id="SignalP"/>
    </source>
</evidence>
<keyword evidence="1" id="KW-0732">Signal</keyword>
<accession>A0A9P4MDX9</accession>